<keyword evidence="5" id="KW-0963">Cytoplasm</keyword>
<evidence type="ECO:0000313" key="6">
    <source>
        <dbReference type="EMBL" id="RMA81173.1"/>
    </source>
</evidence>
<dbReference type="FunFam" id="3.90.550.10:FF:000011">
    <property type="entry name" value="3-deoxy-manno-octulosonate cytidylyltransferase"/>
    <property type="match status" value="1"/>
</dbReference>
<dbReference type="InterPro" id="IPR004528">
    <property type="entry name" value="KdsB"/>
</dbReference>
<dbReference type="Pfam" id="PF02348">
    <property type="entry name" value="CTP_transf_3"/>
    <property type="match status" value="1"/>
</dbReference>
<dbReference type="UniPathway" id="UPA00358">
    <property type="reaction ID" value="UER00476"/>
</dbReference>
<dbReference type="NCBIfam" id="NF009905">
    <property type="entry name" value="PRK13368.1"/>
    <property type="match status" value="1"/>
</dbReference>
<reference evidence="6 7" key="1">
    <citation type="submission" date="2018-10" db="EMBL/GenBank/DDBJ databases">
        <title>Genomic Encyclopedia of Type Strains, Phase IV (KMG-IV): sequencing the most valuable type-strain genomes for metagenomic binning, comparative biology and taxonomic classification.</title>
        <authorList>
            <person name="Goeker M."/>
        </authorList>
    </citation>
    <scope>NUCLEOTIDE SEQUENCE [LARGE SCALE GENOMIC DNA]</scope>
    <source>
        <strain evidence="6 7">DSM 25080</strain>
    </source>
</reference>
<dbReference type="CDD" id="cd02517">
    <property type="entry name" value="CMP-KDO-Synthetase"/>
    <property type="match status" value="1"/>
</dbReference>
<dbReference type="InterPro" id="IPR029044">
    <property type="entry name" value="Nucleotide-diphossugar_trans"/>
</dbReference>
<comment type="pathway">
    <text evidence="5">Nucleotide-sugar biosynthesis; CMP-3-deoxy-D-manno-octulosonate biosynthesis; CMP-3-deoxy-D-manno-octulosonate from 3-deoxy-D-manno-octulosonate and CTP: step 1/1.</text>
</comment>
<dbReference type="SUPFAM" id="SSF53448">
    <property type="entry name" value="Nucleotide-diphospho-sugar transferases"/>
    <property type="match status" value="1"/>
</dbReference>
<dbReference type="EC" id="2.7.7.38" evidence="5"/>
<dbReference type="NCBIfam" id="NF003952">
    <property type="entry name" value="PRK05450.1-5"/>
    <property type="match status" value="1"/>
</dbReference>
<dbReference type="EMBL" id="REFJ01000002">
    <property type="protein sequence ID" value="RMA81173.1"/>
    <property type="molecule type" value="Genomic_DNA"/>
</dbReference>
<proteinExistence type="inferred from homology"/>
<dbReference type="Proteomes" id="UP000267187">
    <property type="component" value="Unassembled WGS sequence"/>
</dbReference>
<comment type="caution">
    <text evidence="6">The sequence shown here is derived from an EMBL/GenBank/DDBJ whole genome shotgun (WGS) entry which is preliminary data.</text>
</comment>
<evidence type="ECO:0000256" key="1">
    <source>
        <dbReference type="ARBA" id="ARBA00004370"/>
    </source>
</evidence>
<dbReference type="PANTHER" id="PTHR42866">
    <property type="entry name" value="3-DEOXY-MANNO-OCTULOSONATE CYTIDYLYLTRANSFERASE"/>
    <property type="match status" value="1"/>
</dbReference>
<protein>
    <recommendedName>
        <fullName evidence="5">3-deoxy-manno-octulosonate cytidylyltransferase</fullName>
        <ecNumber evidence="5">2.7.7.38</ecNumber>
    </recommendedName>
    <alternativeName>
        <fullName evidence="5">CMP-2-keto-3-deoxyoctulosonic acid synthase</fullName>
        <shortName evidence="5">CKS</shortName>
        <shortName evidence="5">CMP-KDO synthase</shortName>
    </alternativeName>
</protein>
<dbReference type="OrthoDB" id="9815559at2"/>
<comment type="catalytic activity">
    <reaction evidence="5">
        <text>3-deoxy-alpha-D-manno-oct-2-ulosonate + CTP = CMP-3-deoxy-beta-D-manno-octulosonate + diphosphate</text>
        <dbReference type="Rhea" id="RHEA:23448"/>
        <dbReference type="ChEBI" id="CHEBI:33019"/>
        <dbReference type="ChEBI" id="CHEBI:37563"/>
        <dbReference type="ChEBI" id="CHEBI:85986"/>
        <dbReference type="ChEBI" id="CHEBI:85987"/>
        <dbReference type="EC" id="2.7.7.38"/>
    </reaction>
</comment>
<evidence type="ECO:0000313" key="7">
    <source>
        <dbReference type="Proteomes" id="UP000267187"/>
    </source>
</evidence>
<dbReference type="GO" id="GO:0016020">
    <property type="term" value="C:membrane"/>
    <property type="evidence" value="ECO:0007669"/>
    <property type="project" value="UniProtKB-SubCell"/>
</dbReference>
<keyword evidence="3 5" id="KW-0548">Nucleotidyltransferase</keyword>
<comment type="similarity">
    <text evidence="5">Belongs to the KdsB family.</text>
</comment>
<dbReference type="Gene3D" id="3.90.550.10">
    <property type="entry name" value="Spore Coat Polysaccharide Biosynthesis Protein SpsA, Chain A"/>
    <property type="match status" value="1"/>
</dbReference>
<dbReference type="GO" id="GO:0005829">
    <property type="term" value="C:cytosol"/>
    <property type="evidence" value="ECO:0007669"/>
    <property type="project" value="TreeGrafter"/>
</dbReference>
<comment type="subcellular location">
    <subcellularLocation>
        <location evidence="5">Cytoplasm</location>
    </subcellularLocation>
    <subcellularLocation>
        <location evidence="1">Membrane</location>
    </subcellularLocation>
</comment>
<evidence type="ECO:0000256" key="2">
    <source>
        <dbReference type="ARBA" id="ARBA00022679"/>
    </source>
</evidence>
<dbReference type="GO" id="GO:0009103">
    <property type="term" value="P:lipopolysaccharide biosynthetic process"/>
    <property type="evidence" value="ECO:0007669"/>
    <property type="project" value="UniProtKB-UniRule"/>
</dbReference>
<dbReference type="GO" id="GO:0033468">
    <property type="term" value="P:CMP-keto-3-deoxy-D-manno-octulosonic acid biosynthetic process"/>
    <property type="evidence" value="ECO:0007669"/>
    <property type="project" value="UniProtKB-UniRule"/>
</dbReference>
<dbReference type="HAMAP" id="MF_00057">
    <property type="entry name" value="KdsB"/>
    <property type="match status" value="1"/>
</dbReference>
<dbReference type="NCBIfam" id="NF003950">
    <property type="entry name" value="PRK05450.1-3"/>
    <property type="match status" value="1"/>
</dbReference>
<comment type="function">
    <text evidence="5">Activates KDO (a required 8-carbon sugar) for incorporation into bacterial lipopolysaccharide in Gram-negative bacteria.</text>
</comment>
<dbReference type="AlphaFoldDB" id="A0A3M0A7X3"/>
<dbReference type="PANTHER" id="PTHR42866:SF2">
    <property type="entry name" value="3-DEOXY-MANNO-OCTULOSONATE CYTIDYLYLTRANSFERASE, MITOCHONDRIAL"/>
    <property type="match status" value="1"/>
</dbReference>
<evidence type="ECO:0000256" key="3">
    <source>
        <dbReference type="ARBA" id="ARBA00022695"/>
    </source>
</evidence>
<evidence type="ECO:0000256" key="4">
    <source>
        <dbReference type="ARBA" id="ARBA00022985"/>
    </source>
</evidence>
<accession>A0A3M0A7X3</accession>
<keyword evidence="2 5" id="KW-0808">Transferase</keyword>
<organism evidence="6 7">
    <name type="scientific">Umboniibacter marinipuniceus</name>
    <dbReference type="NCBI Taxonomy" id="569599"/>
    <lineage>
        <taxon>Bacteria</taxon>
        <taxon>Pseudomonadati</taxon>
        <taxon>Pseudomonadota</taxon>
        <taxon>Gammaproteobacteria</taxon>
        <taxon>Cellvibrionales</taxon>
        <taxon>Cellvibrionaceae</taxon>
        <taxon>Umboniibacter</taxon>
    </lineage>
</organism>
<name>A0A3M0A7X3_9GAMM</name>
<evidence type="ECO:0000256" key="5">
    <source>
        <dbReference type="HAMAP-Rule" id="MF_00057"/>
    </source>
</evidence>
<gene>
    <name evidence="5" type="primary">kdsB</name>
    <name evidence="6" type="ORF">DFR27_0971</name>
</gene>
<dbReference type="GO" id="GO:0008690">
    <property type="term" value="F:3-deoxy-manno-octulosonate cytidylyltransferase activity"/>
    <property type="evidence" value="ECO:0007669"/>
    <property type="project" value="UniProtKB-UniRule"/>
</dbReference>
<sequence length="250" mass="28022">MNFHIVIPARYASSRLPGKPLVDICGLPMIQRVWQQACQVGAIDVVIATDDPRIQSVCERFGATVVMTRDDHESGTDRLQEVAAKMQWSDNEVIVNVQGDEPLIPPAVIQQVAKNCADNSDVSVSTLSEPIERYGDFVNPNVVKVVADQQQRALYFSRAPMPWPRDDAQQLPQCGAFRHIGIYAYRVHVLHQFVSWAPAPLELTEKLEQLRFMDHSHRIHVEPACALVPGGVDTPEDLASVRAWFEDHPQ</sequence>
<dbReference type="RefSeq" id="WP_121876327.1">
    <property type="nucleotide sequence ID" value="NZ_REFJ01000002.1"/>
</dbReference>
<dbReference type="InterPro" id="IPR003329">
    <property type="entry name" value="Cytidylyl_trans"/>
</dbReference>
<dbReference type="NCBIfam" id="TIGR00466">
    <property type="entry name" value="kdsB"/>
    <property type="match status" value="1"/>
</dbReference>
<keyword evidence="4 5" id="KW-0448">Lipopolysaccharide biosynthesis</keyword>
<keyword evidence="7" id="KW-1185">Reference proteome</keyword>